<dbReference type="InterPro" id="IPR041118">
    <property type="entry name" value="Rx_N"/>
</dbReference>
<sequence length="476" mass="53801">MAEAILYGVTQTIIERLGSSTLQQIGSIWGVKAEFKKMTNTVSTIQAVLQDAEEQQVNNHQVRDWLMKLRDAVFDADDLLSEFSTHVLRQRVMGVDKMPKKRSPTASSKHCGGLAELNKLDLRGRLEINNLAWVKDATSETKAANLKEKKHLTDLVLRWNPRDDDEISLNGLQPHQSLKYLSVGGYGGVRFSHWLSTLTNLAKLSVYDCKKCQHFPPLYQLPYLRELYISDMLGLEYMSDRNITDEISASLASSSTTFFPSLESLYLSDCPNLKGWWKRDIVDNSDVGTASTCQQHISLPSFPRLSRLIISNCCKLTCMPLFPYLEKGLSLINASLKPLQQTMAMTMNTAETSSLPSSSSLPLSKLKLLVLFEMQNVTTLPAYLQHVTTLQYLRISKCPSFMTLPEWLGNLTSLQNLDIEECPNLTSLPEGMRHLSSLQSLRIINCPHLEQRYQKEIGEDWPKIAHVPKYTNSLWG</sequence>
<dbReference type="Gene3D" id="1.20.5.4130">
    <property type="match status" value="1"/>
</dbReference>
<dbReference type="PANTHER" id="PTHR47186:SF13">
    <property type="entry name" value="DISEASE RESISTANCE PROTEIN RGA3"/>
    <property type="match status" value="1"/>
</dbReference>
<dbReference type="InterPro" id="IPR056789">
    <property type="entry name" value="LRR_R13L1-DRL21"/>
</dbReference>
<accession>A0A2N9FIE1</accession>
<feature type="domain" description="R13L1/DRL21-like LRR repeat region" evidence="5">
    <location>
        <begin position="114"/>
        <end position="232"/>
    </location>
</feature>
<dbReference type="GO" id="GO:0000166">
    <property type="term" value="F:nucleotide binding"/>
    <property type="evidence" value="ECO:0007669"/>
    <property type="project" value="UniProtKB-KW"/>
</dbReference>
<evidence type="ECO:0000313" key="6">
    <source>
        <dbReference type="EMBL" id="SPC90586.1"/>
    </source>
</evidence>
<proteinExistence type="predicted"/>
<evidence type="ECO:0000256" key="2">
    <source>
        <dbReference type="ARBA" id="ARBA00022741"/>
    </source>
</evidence>
<evidence type="ECO:0000259" key="4">
    <source>
        <dbReference type="Pfam" id="PF18052"/>
    </source>
</evidence>
<organism evidence="6">
    <name type="scientific">Fagus sylvatica</name>
    <name type="common">Beechnut</name>
    <dbReference type="NCBI Taxonomy" id="28930"/>
    <lineage>
        <taxon>Eukaryota</taxon>
        <taxon>Viridiplantae</taxon>
        <taxon>Streptophyta</taxon>
        <taxon>Embryophyta</taxon>
        <taxon>Tracheophyta</taxon>
        <taxon>Spermatophyta</taxon>
        <taxon>Magnoliopsida</taxon>
        <taxon>eudicotyledons</taxon>
        <taxon>Gunneridae</taxon>
        <taxon>Pentapetalae</taxon>
        <taxon>rosids</taxon>
        <taxon>fabids</taxon>
        <taxon>Fagales</taxon>
        <taxon>Fagaceae</taxon>
        <taxon>Fagus</taxon>
    </lineage>
</organism>
<dbReference type="Pfam" id="PF18052">
    <property type="entry name" value="Rx_N"/>
    <property type="match status" value="1"/>
</dbReference>
<dbReference type="SUPFAM" id="SSF52058">
    <property type="entry name" value="L domain-like"/>
    <property type="match status" value="1"/>
</dbReference>
<evidence type="ECO:0000256" key="3">
    <source>
        <dbReference type="ARBA" id="ARBA00022821"/>
    </source>
</evidence>
<dbReference type="GO" id="GO:0006952">
    <property type="term" value="P:defense response"/>
    <property type="evidence" value="ECO:0007669"/>
    <property type="project" value="UniProtKB-KW"/>
</dbReference>
<reference evidence="6" key="1">
    <citation type="submission" date="2018-02" db="EMBL/GenBank/DDBJ databases">
        <authorList>
            <person name="Cohen D.B."/>
            <person name="Kent A.D."/>
        </authorList>
    </citation>
    <scope>NUCLEOTIDE SEQUENCE</scope>
</reference>
<feature type="domain" description="Disease resistance N-terminal" evidence="4">
    <location>
        <begin position="11"/>
        <end position="97"/>
    </location>
</feature>
<dbReference type="Pfam" id="PF25019">
    <property type="entry name" value="LRR_R13L1-DRL21"/>
    <property type="match status" value="1"/>
</dbReference>
<protein>
    <submittedName>
        <fullName evidence="6">Uncharacterized protein</fullName>
    </submittedName>
</protein>
<evidence type="ECO:0000259" key="5">
    <source>
        <dbReference type="Pfam" id="PF25019"/>
    </source>
</evidence>
<dbReference type="InterPro" id="IPR032675">
    <property type="entry name" value="LRR_dom_sf"/>
</dbReference>
<dbReference type="PANTHER" id="PTHR47186">
    <property type="entry name" value="LEUCINE-RICH REPEAT-CONTAINING PROTEIN 57"/>
    <property type="match status" value="1"/>
</dbReference>
<evidence type="ECO:0000256" key="1">
    <source>
        <dbReference type="ARBA" id="ARBA00022737"/>
    </source>
</evidence>
<dbReference type="Gene3D" id="3.80.10.10">
    <property type="entry name" value="Ribonuclease Inhibitor"/>
    <property type="match status" value="2"/>
</dbReference>
<keyword evidence="3" id="KW-0611">Plant defense</keyword>
<gene>
    <name evidence="6" type="ORF">FSB_LOCUS18468</name>
</gene>
<name>A0A2N9FIE1_FAGSY</name>
<keyword evidence="2" id="KW-0547">Nucleotide-binding</keyword>
<dbReference type="AlphaFoldDB" id="A0A2N9FIE1"/>
<keyword evidence="1" id="KW-0677">Repeat</keyword>
<dbReference type="EMBL" id="OIVN01001159">
    <property type="protein sequence ID" value="SPC90586.1"/>
    <property type="molecule type" value="Genomic_DNA"/>
</dbReference>